<reference evidence="1 2" key="1">
    <citation type="submission" date="2019-05" db="EMBL/GenBank/DDBJ databases">
        <title>Another draft genome of Portunus trituberculatus and its Hox gene families provides insights of decapod evolution.</title>
        <authorList>
            <person name="Jeong J.-H."/>
            <person name="Song I."/>
            <person name="Kim S."/>
            <person name="Choi T."/>
            <person name="Kim D."/>
            <person name="Ryu S."/>
            <person name="Kim W."/>
        </authorList>
    </citation>
    <scope>NUCLEOTIDE SEQUENCE [LARGE SCALE GENOMIC DNA]</scope>
    <source>
        <tissue evidence="1">Muscle</tissue>
    </source>
</reference>
<dbReference type="AlphaFoldDB" id="A0A5B7H3U7"/>
<dbReference type="Gene3D" id="2.170.300.10">
    <property type="entry name" value="Tie2 ligand-binding domain superfamily"/>
    <property type="match status" value="1"/>
</dbReference>
<evidence type="ECO:0000313" key="2">
    <source>
        <dbReference type="Proteomes" id="UP000324222"/>
    </source>
</evidence>
<sequence length="85" mass="9190">MSPLIAASKCNCNLAINYLHHKQAVAKCPTGYFGADCSQQCIDCIEDKCDSFSGTCTQGCKIGTDCRKGMSIFHGTKKSRMSNCI</sequence>
<gene>
    <name evidence="1" type="ORF">E2C01_058117</name>
</gene>
<name>A0A5B7H3U7_PORTR</name>
<dbReference type="Proteomes" id="UP000324222">
    <property type="component" value="Unassembled WGS sequence"/>
</dbReference>
<organism evidence="1 2">
    <name type="scientific">Portunus trituberculatus</name>
    <name type="common">Swimming crab</name>
    <name type="synonym">Neptunus trituberculatus</name>
    <dbReference type="NCBI Taxonomy" id="210409"/>
    <lineage>
        <taxon>Eukaryota</taxon>
        <taxon>Metazoa</taxon>
        <taxon>Ecdysozoa</taxon>
        <taxon>Arthropoda</taxon>
        <taxon>Crustacea</taxon>
        <taxon>Multicrustacea</taxon>
        <taxon>Malacostraca</taxon>
        <taxon>Eumalacostraca</taxon>
        <taxon>Eucarida</taxon>
        <taxon>Decapoda</taxon>
        <taxon>Pleocyemata</taxon>
        <taxon>Brachyura</taxon>
        <taxon>Eubrachyura</taxon>
        <taxon>Portunoidea</taxon>
        <taxon>Portunidae</taxon>
        <taxon>Portuninae</taxon>
        <taxon>Portunus</taxon>
    </lineage>
</organism>
<comment type="caution">
    <text evidence="1">The sequence shown here is derived from an EMBL/GenBank/DDBJ whole genome shotgun (WGS) entry which is preliminary data.</text>
</comment>
<accession>A0A5B7H3U7</accession>
<keyword evidence="2" id="KW-1185">Reference proteome</keyword>
<protein>
    <submittedName>
        <fullName evidence="1">Uncharacterized protein</fullName>
    </submittedName>
</protein>
<dbReference type="EMBL" id="VSRR010021527">
    <property type="protein sequence ID" value="MPC64007.1"/>
    <property type="molecule type" value="Genomic_DNA"/>
</dbReference>
<proteinExistence type="predicted"/>
<evidence type="ECO:0000313" key="1">
    <source>
        <dbReference type="EMBL" id="MPC64007.1"/>
    </source>
</evidence>